<evidence type="ECO:0000256" key="1">
    <source>
        <dbReference type="ARBA" id="ARBA00005254"/>
    </source>
</evidence>
<evidence type="ECO:0000313" key="4">
    <source>
        <dbReference type="Proteomes" id="UP000196581"/>
    </source>
</evidence>
<evidence type="ECO:0000313" key="3">
    <source>
        <dbReference type="EMBL" id="SLM97590.1"/>
    </source>
</evidence>
<reference evidence="4" key="1">
    <citation type="submission" date="2017-02" db="EMBL/GenBank/DDBJ databases">
        <authorList>
            <person name="Dridi B."/>
        </authorList>
    </citation>
    <scope>NUCLEOTIDE SEQUENCE [LARGE SCALE GENOMIC DNA]</scope>
    <source>
        <strain evidence="4">B Co 03.10</strain>
    </source>
</reference>
<dbReference type="InterPro" id="IPR029069">
    <property type="entry name" value="HotDog_dom_sf"/>
</dbReference>
<dbReference type="PANTHER" id="PTHR43664:SF1">
    <property type="entry name" value="BETA-METHYLMALYL-COA DEHYDRATASE"/>
    <property type="match status" value="1"/>
</dbReference>
<feature type="domain" description="MaoC-like" evidence="2">
    <location>
        <begin position="32"/>
        <end position="132"/>
    </location>
</feature>
<proteinExistence type="inferred from homology"/>
<comment type="similarity">
    <text evidence="1">Belongs to the enoyl-CoA hydratase/isomerase family.</text>
</comment>
<dbReference type="InterPro" id="IPR002539">
    <property type="entry name" value="MaoC-like_dom"/>
</dbReference>
<dbReference type="AlphaFoldDB" id="A0A1X6XEQ6"/>
<dbReference type="PANTHER" id="PTHR43664">
    <property type="entry name" value="MONOAMINE OXIDASE-RELATED"/>
    <property type="match status" value="1"/>
</dbReference>
<dbReference type="InterPro" id="IPR052342">
    <property type="entry name" value="MCH/BMMD"/>
</dbReference>
<accession>A0A1X6XEQ6</accession>
<dbReference type="SUPFAM" id="SSF54637">
    <property type="entry name" value="Thioesterase/thiol ester dehydrase-isomerase"/>
    <property type="match status" value="1"/>
</dbReference>
<organism evidence="3 4">
    <name type="scientific">Brevibacterium yomogidense</name>
    <dbReference type="NCBI Taxonomy" id="946573"/>
    <lineage>
        <taxon>Bacteria</taxon>
        <taxon>Bacillati</taxon>
        <taxon>Actinomycetota</taxon>
        <taxon>Actinomycetes</taxon>
        <taxon>Micrococcales</taxon>
        <taxon>Brevibacteriaceae</taxon>
        <taxon>Brevibacterium</taxon>
    </lineage>
</organism>
<dbReference type="EMBL" id="FWFF01000012">
    <property type="protein sequence ID" value="SLM97590.1"/>
    <property type="molecule type" value="Genomic_DNA"/>
</dbReference>
<sequence>MMTEATPGTSTDASVRLPAEQIPIGVERKIGSHTVTEDEVLAFGRDWDPQYFHVDAAAAEESDFGGLIASGIHTLAVFQRLSVETVLSGFDIIAGKQLRSVRFLRPVRPGDTLTGSMRVEEMSPPKNGRAVGVSSGTLVNQHGKQVLDVTVDFVARAQG</sequence>
<evidence type="ECO:0000259" key="2">
    <source>
        <dbReference type="Pfam" id="PF01575"/>
    </source>
</evidence>
<dbReference type="Gene3D" id="3.10.129.10">
    <property type="entry name" value="Hotdog Thioesterase"/>
    <property type="match status" value="1"/>
</dbReference>
<dbReference type="Proteomes" id="UP000196581">
    <property type="component" value="Unassembled WGS sequence"/>
</dbReference>
<dbReference type="Pfam" id="PF01575">
    <property type="entry name" value="MaoC_dehydratas"/>
    <property type="match status" value="1"/>
</dbReference>
<name>A0A1X6XEQ6_9MICO</name>
<protein>
    <recommendedName>
        <fullName evidence="2">MaoC-like domain-containing protein</fullName>
    </recommendedName>
</protein>
<gene>
    <name evidence="3" type="ORF">FM105_07350</name>
</gene>
<keyword evidence="4" id="KW-1185">Reference proteome</keyword>